<dbReference type="Proteomes" id="UP000193900">
    <property type="component" value="Unassembled WGS sequence"/>
</dbReference>
<accession>A0A1Y5TJP7</accession>
<sequence>MKRLALILALVTGGLGPAISAAQEVEQVLDDLNGPITNRLLRPIEIQVGLATSGYDVGPIDGLITVRTRNAIADFASEEGLRFNGHSISRELNIAIRGHYNLLWADGCTEVC</sequence>
<proteinExistence type="predicted"/>
<dbReference type="EMBL" id="FWFZ01000018">
    <property type="protein sequence ID" value="SLN65708.1"/>
    <property type="molecule type" value="Genomic_DNA"/>
</dbReference>
<reference evidence="2 3" key="1">
    <citation type="submission" date="2017-03" db="EMBL/GenBank/DDBJ databases">
        <authorList>
            <person name="Afonso C.L."/>
            <person name="Miller P.J."/>
            <person name="Scott M.A."/>
            <person name="Spackman E."/>
            <person name="Goraichik I."/>
            <person name="Dimitrov K.M."/>
            <person name="Suarez D.L."/>
            <person name="Swayne D.E."/>
        </authorList>
    </citation>
    <scope>NUCLEOTIDE SEQUENCE [LARGE SCALE GENOMIC DNA]</scope>
    <source>
        <strain evidence="2 3">CECT 7023</strain>
    </source>
</reference>
<evidence type="ECO:0000313" key="3">
    <source>
        <dbReference type="Proteomes" id="UP000193900"/>
    </source>
</evidence>
<evidence type="ECO:0000313" key="2">
    <source>
        <dbReference type="EMBL" id="SLN65708.1"/>
    </source>
</evidence>
<dbReference type="OrthoDB" id="5395100at2"/>
<evidence type="ECO:0000256" key="1">
    <source>
        <dbReference type="SAM" id="SignalP"/>
    </source>
</evidence>
<feature type="chain" id="PRO_5012124937" description="Peptidoglycan binding domain protein" evidence="1">
    <location>
        <begin position="23"/>
        <end position="112"/>
    </location>
</feature>
<dbReference type="RefSeq" id="WP_143535579.1">
    <property type="nucleotide sequence ID" value="NZ_FWFZ01000018.1"/>
</dbReference>
<dbReference type="AlphaFoldDB" id="A0A1Y5TJP7"/>
<keyword evidence="1" id="KW-0732">Signal</keyword>
<evidence type="ECO:0008006" key="4">
    <source>
        <dbReference type="Google" id="ProtNLM"/>
    </source>
</evidence>
<keyword evidence="3" id="KW-1185">Reference proteome</keyword>
<name>A0A1Y5TJP7_9RHOB</name>
<feature type="signal peptide" evidence="1">
    <location>
        <begin position="1"/>
        <end position="22"/>
    </location>
</feature>
<dbReference type="SUPFAM" id="SSF47090">
    <property type="entry name" value="PGBD-like"/>
    <property type="match status" value="1"/>
</dbReference>
<protein>
    <recommendedName>
        <fullName evidence="4">Peptidoglycan binding domain protein</fullName>
    </recommendedName>
</protein>
<gene>
    <name evidence="2" type="ORF">ROA7023_03092</name>
</gene>
<dbReference type="InterPro" id="IPR036365">
    <property type="entry name" value="PGBD-like_sf"/>
</dbReference>
<organism evidence="2 3">
    <name type="scientific">Roseisalinus antarcticus</name>
    <dbReference type="NCBI Taxonomy" id="254357"/>
    <lineage>
        <taxon>Bacteria</taxon>
        <taxon>Pseudomonadati</taxon>
        <taxon>Pseudomonadota</taxon>
        <taxon>Alphaproteobacteria</taxon>
        <taxon>Rhodobacterales</taxon>
        <taxon>Roseobacteraceae</taxon>
        <taxon>Roseisalinus</taxon>
    </lineage>
</organism>